<keyword evidence="2" id="KW-0378">Hydrolase</keyword>
<keyword evidence="1" id="KW-0472">Membrane</keyword>
<evidence type="ECO:0000256" key="1">
    <source>
        <dbReference type="SAM" id="Phobius"/>
    </source>
</evidence>
<dbReference type="Pfam" id="PF04307">
    <property type="entry name" value="YdjM"/>
    <property type="match status" value="1"/>
</dbReference>
<accession>H8IA87</accession>
<reference evidence="2 3" key="1">
    <citation type="journal article" date="2012" name="J. Bacteriol.">
        <title>Complete genome sequence of a thermophilic methanogen, Methanocella conradii HZ254, isolated from Chinese rice field soil.</title>
        <authorList>
            <person name="Lu Z."/>
            <person name="Lu Y."/>
        </authorList>
    </citation>
    <scope>NUCLEOTIDE SEQUENCE [LARGE SCALE GENOMIC DNA]</scope>
    <source>
        <strain evidence="3">DSM 24694 / JCM 17849 / CGMCC 1.5162 / HZ254</strain>
    </source>
</reference>
<dbReference type="GO" id="GO:0016787">
    <property type="term" value="F:hydrolase activity"/>
    <property type="evidence" value="ECO:0007669"/>
    <property type="project" value="UniProtKB-KW"/>
</dbReference>
<evidence type="ECO:0000313" key="3">
    <source>
        <dbReference type="Proteomes" id="UP000005233"/>
    </source>
</evidence>
<evidence type="ECO:0000313" key="2">
    <source>
        <dbReference type="EMBL" id="AFC99153.1"/>
    </source>
</evidence>
<dbReference type="Proteomes" id="UP000005233">
    <property type="component" value="Chromosome"/>
</dbReference>
<dbReference type="EMBL" id="CP003243">
    <property type="protein sequence ID" value="AFC99153.1"/>
    <property type="molecule type" value="Genomic_DNA"/>
</dbReference>
<organism evidence="2 3">
    <name type="scientific">Methanocella conradii (strain DSM 24694 / JCM 17849 / CGMCC 1.5162 / HZ254)</name>
    <dbReference type="NCBI Taxonomy" id="1041930"/>
    <lineage>
        <taxon>Archaea</taxon>
        <taxon>Methanobacteriati</taxon>
        <taxon>Methanobacteriota</taxon>
        <taxon>Stenosarchaea group</taxon>
        <taxon>Methanomicrobia</taxon>
        <taxon>Methanocellales</taxon>
        <taxon>Methanocellaceae</taxon>
        <taxon>Methanocella</taxon>
    </lineage>
</organism>
<dbReference type="eggNOG" id="arCOG01744">
    <property type="taxonomic scope" value="Archaea"/>
</dbReference>
<protein>
    <submittedName>
        <fullName evidence="2">Membrane-bound metal-dependent hydrolase</fullName>
    </submittedName>
</protein>
<sequence>MSGIFVLGWIMDRPGHFGGAMLLFFGIMYFLPRGDTLQTLSLSVTAAGIAAAMSMKPDMDKKFFFGVFHRCWVTHSLLTVLVATAGTFVLFSYMLNMGLLSYYAALAVFCAIGSHVLLDSFTRMGVPLYGPFDNKMRGPRWFRGSNPLVNYTLLAAGGLMMLFYYKVI</sequence>
<gene>
    <name evidence="2" type="ordered locus">Mtc_0383</name>
</gene>
<feature type="transmembrane region" description="Helical" evidence="1">
    <location>
        <begin position="37"/>
        <end position="55"/>
    </location>
</feature>
<dbReference type="InterPro" id="IPR007404">
    <property type="entry name" value="YdjM-like"/>
</dbReference>
<name>H8IA87_METCZ</name>
<dbReference type="HOGENOM" id="CLU_1582895_0_0_2"/>
<keyword evidence="3" id="KW-1185">Reference proteome</keyword>
<keyword evidence="1" id="KW-1133">Transmembrane helix</keyword>
<keyword evidence="1" id="KW-0812">Transmembrane</keyword>
<feature type="transmembrane region" description="Helical" evidence="1">
    <location>
        <begin position="76"/>
        <end position="94"/>
    </location>
</feature>
<feature type="transmembrane region" description="Helical" evidence="1">
    <location>
        <begin position="14"/>
        <end position="31"/>
    </location>
</feature>
<proteinExistence type="predicted"/>
<feature type="transmembrane region" description="Helical" evidence="1">
    <location>
        <begin position="100"/>
        <end position="118"/>
    </location>
</feature>
<feature type="transmembrane region" description="Helical" evidence="1">
    <location>
        <begin position="148"/>
        <end position="165"/>
    </location>
</feature>
<dbReference type="AlphaFoldDB" id="H8IA87"/>
<dbReference type="KEGG" id="mez:Mtc_0383"/>